<keyword evidence="2" id="KW-1185">Reference proteome</keyword>
<evidence type="ECO:0000313" key="2">
    <source>
        <dbReference type="Proteomes" id="UP001642360"/>
    </source>
</evidence>
<dbReference type="EMBL" id="CAUOFW020001036">
    <property type="protein sequence ID" value="CAK9140371.1"/>
    <property type="molecule type" value="Genomic_DNA"/>
</dbReference>
<dbReference type="PANTHER" id="PTHR35106">
    <property type="entry name" value="BNAA07G25190D PROTEIN"/>
    <property type="match status" value="1"/>
</dbReference>
<comment type="caution">
    <text evidence="1">The sequence shown here is derived from an EMBL/GenBank/DDBJ whole genome shotgun (WGS) entry which is preliminary data.</text>
</comment>
<accession>A0ABC8R5T7</accession>
<gene>
    <name evidence="1" type="ORF">ILEXP_LOCUS7815</name>
</gene>
<evidence type="ECO:0000313" key="1">
    <source>
        <dbReference type="EMBL" id="CAK9140371.1"/>
    </source>
</evidence>
<dbReference type="AlphaFoldDB" id="A0ABC8R5T7"/>
<reference evidence="1 2" key="1">
    <citation type="submission" date="2024-02" db="EMBL/GenBank/DDBJ databases">
        <authorList>
            <person name="Vignale AGUSTIN F."/>
            <person name="Sosa J E."/>
            <person name="Modenutti C."/>
        </authorList>
    </citation>
    <scope>NUCLEOTIDE SEQUENCE [LARGE SCALE GENOMIC DNA]</scope>
</reference>
<sequence>MALAYSVSQPSLSNPFDVQKIKLTSKFDQREPQRLQIINAEKRCLRCNNLYQDKDNSPTACAFHGHTTGMDFPFSLIHLFARLPIYTHSSSQRRGPNTQ</sequence>
<proteinExistence type="predicted"/>
<protein>
    <submittedName>
        <fullName evidence="1">Uncharacterized protein</fullName>
    </submittedName>
</protein>
<organism evidence="1 2">
    <name type="scientific">Ilex paraguariensis</name>
    <name type="common">yerba mate</name>
    <dbReference type="NCBI Taxonomy" id="185542"/>
    <lineage>
        <taxon>Eukaryota</taxon>
        <taxon>Viridiplantae</taxon>
        <taxon>Streptophyta</taxon>
        <taxon>Embryophyta</taxon>
        <taxon>Tracheophyta</taxon>
        <taxon>Spermatophyta</taxon>
        <taxon>Magnoliopsida</taxon>
        <taxon>eudicotyledons</taxon>
        <taxon>Gunneridae</taxon>
        <taxon>Pentapetalae</taxon>
        <taxon>asterids</taxon>
        <taxon>campanulids</taxon>
        <taxon>Aquifoliales</taxon>
        <taxon>Aquifoliaceae</taxon>
        <taxon>Ilex</taxon>
    </lineage>
</organism>
<dbReference type="Proteomes" id="UP001642360">
    <property type="component" value="Unassembled WGS sequence"/>
</dbReference>
<dbReference type="PANTHER" id="PTHR35106:SF4">
    <property type="entry name" value="OS09G0485800 PROTEIN"/>
    <property type="match status" value="1"/>
</dbReference>
<name>A0ABC8R5T7_9AQUA</name>